<dbReference type="AlphaFoldDB" id="T2GAD7"/>
<keyword evidence="2" id="KW-0808">Transferase</keyword>
<dbReference type="EMBL" id="CP006585">
    <property type="protein sequence ID" value="AGW13134.1"/>
    <property type="molecule type" value="Genomic_DNA"/>
</dbReference>
<accession>T2GAD7</accession>
<dbReference type="SUPFAM" id="SSF53335">
    <property type="entry name" value="S-adenosyl-L-methionine-dependent methyltransferases"/>
    <property type="match status" value="1"/>
</dbReference>
<dbReference type="STRING" id="1121448.DGI_1281"/>
<dbReference type="GO" id="GO:0032259">
    <property type="term" value="P:methylation"/>
    <property type="evidence" value="ECO:0007669"/>
    <property type="project" value="UniProtKB-KW"/>
</dbReference>
<keyword evidence="6" id="KW-1185">Reference proteome</keyword>
<dbReference type="InterPro" id="IPR001091">
    <property type="entry name" value="RM_Methyltransferase"/>
</dbReference>
<protein>
    <recommendedName>
        <fullName evidence="3">Methyltransferase</fullName>
        <ecNumber evidence="3">2.1.1.-</ecNumber>
    </recommendedName>
</protein>
<dbReference type="Proteomes" id="UP000016587">
    <property type="component" value="Chromosome"/>
</dbReference>
<reference evidence="5 6" key="1">
    <citation type="journal article" date="2013" name="J. Bacteriol.">
        <title>Roles of HynAB and Ech, the only two hydrogenases found in the model sulfate reducer Desulfovibrio gigas.</title>
        <authorList>
            <person name="Morais-Silva F.O."/>
            <person name="Santos C.I."/>
            <person name="Rodrigues R."/>
            <person name="Pereira I.A."/>
            <person name="Rodrigues-Pousada C."/>
        </authorList>
    </citation>
    <scope>NUCLEOTIDE SEQUENCE [LARGE SCALE GENOMIC DNA]</scope>
    <source>
        <strain evidence="6">ATCC 19364 / DSM 1382 / NCIMB 9332 / VKM B-1759</strain>
    </source>
</reference>
<proteinExistence type="inferred from homology"/>
<dbReference type="EC" id="2.1.1.-" evidence="3"/>
<comment type="similarity">
    <text evidence="3">Belongs to the N(4)/N(6)-methyltransferase family.</text>
</comment>
<dbReference type="InterPro" id="IPR029063">
    <property type="entry name" value="SAM-dependent_MTases_sf"/>
</dbReference>
<dbReference type="GO" id="GO:0003677">
    <property type="term" value="F:DNA binding"/>
    <property type="evidence" value="ECO:0007669"/>
    <property type="project" value="InterPro"/>
</dbReference>
<evidence type="ECO:0000313" key="5">
    <source>
        <dbReference type="EMBL" id="AGW13134.1"/>
    </source>
</evidence>
<reference evidence="6" key="2">
    <citation type="submission" date="2013-07" db="EMBL/GenBank/DDBJ databases">
        <authorList>
            <person name="Morais-Silva F.O."/>
            <person name="Rezende A.M."/>
            <person name="Pimentel C."/>
            <person name="Resende D.M."/>
            <person name="Santos C.I."/>
            <person name="Clemente C."/>
            <person name="de Oliveira L.M."/>
            <person name="da Silva S.M."/>
            <person name="Costa D.A."/>
            <person name="Varela-Raposo A."/>
            <person name="Horacio E.C.A."/>
            <person name="Matos M."/>
            <person name="Flores O."/>
            <person name="Ruiz J.C."/>
            <person name="Rodrigues-Pousada C."/>
        </authorList>
    </citation>
    <scope>NUCLEOTIDE SEQUENCE [LARGE SCALE GENOMIC DNA]</scope>
    <source>
        <strain evidence="6">ATCC 19364 / DSM 1382 / NCIMB 9332 / VKM B-1759</strain>
    </source>
</reference>
<dbReference type="KEGG" id="dgg:DGI_1281"/>
<name>T2GAD7_MEGG1</name>
<sequence length="379" mass="42604">MSSCAPPWDATKWWDSPYQNVLRGIFNGRAEGLGAPGALRAKALGGSASLCRARAGRAYHRPMHTATFPPAFFATGLGSMHVTDSLSAMRLLPAGSVHLVCTSPPFALGCPKPYGNPEESRYVEWFRPFAAEIARLLAPTGSFVLDVGAGWQKGRPCRSLYPYEVLLMCCRELGLHLAQELTWWNPATIASGYWTNHTKERLKDAAHHVWWLARSERPKADVARVRWPYRRHMRGLLRSGRQGRKSPSGHDNRFFRKDNGGAIPHNLIALAHEGGSSAYLRACREAGIAPHPARFPEALPRFFIRMLTDPGDLVLDPFAGSCTTGRAAERLDRRWLCLDREEDYLRGGVLRFQTQERTQPRRTRYEIFHPEAGIIHEKE</sequence>
<dbReference type="REBASE" id="71551">
    <property type="entry name" value="M.Dgi1382ORF1281P"/>
</dbReference>
<organism evidence="5 6">
    <name type="scientific">Megalodesulfovibrio gigas (strain ATCC 19364 / DSM 1382 / NCIMB 9332 / VKM B-1759)</name>
    <name type="common">Desulfovibrio gigas</name>
    <dbReference type="NCBI Taxonomy" id="1121448"/>
    <lineage>
        <taxon>Bacteria</taxon>
        <taxon>Pseudomonadati</taxon>
        <taxon>Thermodesulfobacteriota</taxon>
        <taxon>Desulfovibrionia</taxon>
        <taxon>Desulfovibrionales</taxon>
        <taxon>Desulfovibrionaceae</taxon>
        <taxon>Megalodesulfovibrio</taxon>
    </lineage>
</organism>
<gene>
    <name evidence="5" type="ORF">DGI_1281</name>
</gene>
<evidence type="ECO:0000256" key="3">
    <source>
        <dbReference type="RuleBase" id="RU362026"/>
    </source>
</evidence>
<dbReference type="eggNOG" id="COG0863">
    <property type="taxonomic scope" value="Bacteria"/>
</dbReference>
<dbReference type="InterPro" id="IPR002941">
    <property type="entry name" value="DNA_methylase_N4/N6"/>
</dbReference>
<dbReference type="HOGENOM" id="CLU_024927_1_0_7"/>
<keyword evidence="1 5" id="KW-0489">Methyltransferase</keyword>
<feature type="domain" description="DNA methylase N-4/N-6" evidence="4">
    <location>
        <begin position="97"/>
        <end position="346"/>
    </location>
</feature>
<dbReference type="PRINTS" id="PR00508">
    <property type="entry name" value="S21N4MTFRASE"/>
</dbReference>
<dbReference type="GO" id="GO:0008170">
    <property type="term" value="F:N-methyltransferase activity"/>
    <property type="evidence" value="ECO:0007669"/>
    <property type="project" value="InterPro"/>
</dbReference>
<dbReference type="PATRIC" id="fig|1121448.10.peg.1275"/>
<evidence type="ECO:0000256" key="2">
    <source>
        <dbReference type="ARBA" id="ARBA00022679"/>
    </source>
</evidence>
<evidence type="ECO:0000259" key="4">
    <source>
        <dbReference type="Pfam" id="PF01555"/>
    </source>
</evidence>
<evidence type="ECO:0000256" key="1">
    <source>
        <dbReference type="ARBA" id="ARBA00022603"/>
    </source>
</evidence>
<evidence type="ECO:0000313" key="6">
    <source>
        <dbReference type="Proteomes" id="UP000016587"/>
    </source>
</evidence>
<dbReference type="Pfam" id="PF01555">
    <property type="entry name" value="N6_N4_Mtase"/>
    <property type="match status" value="1"/>
</dbReference>
<dbReference type="Gene3D" id="3.40.50.150">
    <property type="entry name" value="Vaccinia Virus protein VP39"/>
    <property type="match status" value="1"/>
</dbReference>